<dbReference type="OrthoDB" id="8052806at2759"/>
<dbReference type="EMBL" id="CAJVCH010025812">
    <property type="protein sequence ID" value="CAG7699234.1"/>
    <property type="molecule type" value="Genomic_DNA"/>
</dbReference>
<protein>
    <submittedName>
        <fullName evidence="1">Uncharacterized protein</fullName>
    </submittedName>
</protein>
<feature type="non-terminal residue" evidence="1">
    <location>
        <position position="1"/>
    </location>
</feature>
<proteinExistence type="predicted"/>
<organism evidence="1 2">
    <name type="scientific">Allacma fusca</name>
    <dbReference type="NCBI Taxonomy" id="39272"/>
    <lineage>
        <taxon>Eukaryota</taxon>
        <taxon>Metazoa</taxon>
        <taxon>Ecdysozoa</taxon>
        <taxon>Arthropoda</taxon>
        <taxon>Hexapoda</taxon>
        <taxon>Collembola</taxon>
        <taxon>Symphypleona</taxon>
        <taxon>Sminthuridae</taxon>
        <taxon>Allacma</taxon>
    </lineage>
</organism>
<evidence type="ECO:0000313" key="1">
    <source>
        <dbReference type="EMBL" id="CAG7699234.1"/>
    </source>
</evidence>
<reference evidence="1" key="1">
    <citation type="submission" date="2021-06" db="EMBL/GenBank/DDBJ databases">
        <authorList>
            <person name="Hodson N. C."/>
            <person name="Mongue J. A."/>
            <person name="Jaron S. K."/>
        </authorList>
    </citation>
    <scope>NUCLEOTIDE SEQUENCE</scope>
</reference>
<sequence>MPCKKEEHLNNIPLTDPFFNQSGAFDLLLASDIFFNSLKFCHINLEEVPSKRILTKEEKFCEDQFLVTTSRYDKGRFIVELPFKKDTPYLGASRTAAIKHLKQME</sequence>
<gene>
    <name evidence="1" type="ORF">AFUS01_LOCUS4152</name>
</gene>
<keyword evidence="2" id="KW-1185">Reference proteome</keyword>
<name>A0A8J2J9D2_9HEXA</name>
<accession>A0A8J2J9D2</accession>
<comment type="caution">
    <text evidence="1">The sequence shown here is derived from an EMBL/GenBank/DDBJ whole genome shotgun (WGS) entry which is preliminary data.</text>
</comment>
<dbReference type="AlphaFoldDB" id="A0A8J2J9D2"/>
<dbReference type="Proteomes" id="UP000708208">
    <property type="component" value="Unassembled WGS sequence"/>
</dbReference>
<evidence type="ECO:0000313" key="2">
    <source>
        <dbReference type="Proteomes" id="UP000708208"/>
    </source>
</evidence>